<name>A0A5M3WDI2_9ACTN</name>
<accession>A0A5M3WDI2</accession>
<gene>
    <name evidence="1" type="ORF">Acor_83890</name>
</gene>
<dbReference type="EMBL" id="BLAD01000149">
    <property type="protein sequence ID" value="GES06320.1"/>
    <property type="molecule type" value="Genomic_DNA"/>
</dbReference>
<reference evidence="1 2" key="1">
    <citation type="submission" date="2019-10" db="EMBL/GenBank/DDBJ databases">
        <title>Whole genome shotgun sequence of Acrocarpospora corrugata NBRC 13972.</title>
        <authorList>
            <person name="Ichikawa N."/>
            <person name="Kimura A."/>
            <person name="Kitahashi Y."/>
            <person name="Komaki H."/>
            <person name="Oguchi A."/>
        </authorList>
    </citation>
    <scope>NUCLEOTIDE SEQUENCE [LARGE SCALE GENOMIC DNA]</scope>
    <source>
        <strain evidence="1 2">NBRC 13972</strain>
    </source>
</reference>
<proteinExistence type="predicted"/>
<protein>
    <submittedName>
        <fullName evidence="1">Uncharacterized protein</fullName>
    </submittedName>
</protein>
<comment type="caution">
    <text evidence="1">The sequence shown here is derived from an EMBL/GenBank/DDBJ whole genome shotgun (WGS) entry which is preliminary data.</text>
</comment>
<sequence length="110" mass="11782">MPTPANVGVYRIGIHTVLGEPGVALDHARAVNHHLLPTPERQARYCIDIARAWEQHGRPNQAVLALLAAERVAPQKISRPSVAAMVSGMLYGPGPTPAELRALAVRRGIA</sequence>
<dbReference type="Proteomes" id="UP000334990">
    <property type="component" value="Unassembled WGS sequence"/>
</dbReference>
<dbReference type="AlphaFoldDB" id="A0A5M3WDI2"/>
<evidence type="ECO:0000313" key="1">
    <source>
        <dbReference type="EMBL" id="GES06320.1"/>
    </source>
</evidence>
<organism evidence="1 2">
    <name type="scientific">Acrocarpospora corrugata</name>
    <dbReference type="NCBI Taxonomy" id="35763"/>
    <lineage>
        <taxon>Bacteria</taxon>
        <taxon>Bacillati</taxon>
        <taxon>Actinomycetota</taxon>
        <taxon>Actinomycetes</taxon>
        <taxon>Streptosporangiales</taxon>
        <taxon>Streptosporangiaceae</taxon>
        <taxon>Acrocarpospora</taxon>
    </lineage>
</organism>
<evidence type="ECO:0000313" key="2">
    <source>
        <dbReference type="Proteomes" id="UP000334990"/>
    </source>
</evidence>
<keyword evidence="2" id="KW-1185">Reference proteome</keyword>